<sequence length="206" mass="21869">MTEQTTTTTDALDEDTSGLKAKNADLVKRLAAAQKRAEDAEREKTEAEENAANEKRSDLEKANKQIEKLTKDLATANGATADATKALHSYKAETEIGKLLVSHKVQPDDAPMVTAYIKSLMAIDDDGNPTFEGSDAATFGKAYFTGAGKRYTAAPDNSGGGSTGFDGTKAPRMTADNMNWSELAKIHLNNPEEARAIATAAGKDIG</sequence>
<dbReference type="AlphaFoldDB" id="A0A5J5I658"/>
<comment type="caution">
    <text evidence="3">The sequence shown here is derived from an EMBL/GenBank/DDBJ whole genome shotgun (WGS) entry which is preliminary data.</text>
</comment>
<evidence type="ECO:0000313" key="4">
    <source>
        <dbReference type="Proteomes" id="UP000325933"/>
    </source>
</evidence>
<dbReference type="RefSeq" id="WP_150425478.1">
    <property type="nucleotide sequence ID" value="NZ_VYQA01000005.1"/>
</dbReference>
<evidence type="ECO:0000313" key="2">
    <source>
        <dbReference type="EMBL" id="KAA9018294.1"/>
    </source>
</evidence>
<feature type="compositionally biased region" description="Basic and acidic residues" evidence="1">
    <location>
        <begin position="35"/>
        <end position="64"/>
    </location>
</feature>
<protein>
    <submittedName>
        <fullName evidence="3">Uncharacterized protein</fullName>
    </submittedName>
</protein>
<dbReference type="Proteomes" id="UP000325933">
    <property type="component" value="Unassembled WGS sequence"/>
</dbReference>
<reference evidence="4 5" key="1">
    <citation type="submission" date="2019-09" db="EMBL/GenBank/DDBJ databases">
        <authorList>
            <person name="Feng G."/>
        </authorList>
    </citation>
    <scope>NUCLEOTIDE SEQUENCE [LARGE SCALE GENOMIC DNA]</scope>
    <source>
        <strain evidence="3 4">KACC 19283</strain>
        <strain evidence="2 5">KACC 19284</strain>
    </source>
</reference>
<name>A0A5J5I658_9SPHN</name>
<evidence type="ECO:0000313" key="3">
    <source>
        <dbReference type="EMBL" id="KAA9030930.1"/>
    </source>
</evidence>
<feature type="region of interest" description="Disordered" evidence="1">
    <location>
        <begin position="33"/>
        <end position="64"/>
    </location>
</feature>
<evidence type="ECO:0000313" key="5">
    <source>
        <dbReference type="Proteomes" id="UP000326364"/>
    </source>
</evidence>
<keyword evidence="5" id="KW-1185">Reference proteome</keyword>
<accession>A0A5J5I658</accession>
<proteinExistence type="predicted"/>
<evidence type="ECO:0000256" key="1">
    <source>
        <dbReference type="SAM" id="MobiDB-lite"/>
    </source>
</evidence>
<dbReference type="EMBL" id="VYQB01000005">
    <property type="protein sequence ID" value="KAA9018294.1"/>
    <property type="molecule type" value="Genomic_DNA"/>
</dbReference>
<dbReference type="EMBL" id="VYQA01000005">
    <property type="protein sequence ID" value="KAA9030930.1"/>
    <property type="molecule type" value="Genomic_DNA"/>
</dbReference>
<gene>
    <name evidence="3" type="ORF">F4U95_09235</name>
    <name evidence="2" type="ORF">F4U96_09285</name>
</gene>
<dbReference type="Gene3D" id="6.10.250.920">
    <property type="match status" value="1"/>
</dbReference>
<organism evidence="3 4">
    <name type="scientific">Sphingobium limneticum</name>
    <dbReference type="NCBI Taxonomy" id="1007511"/>
    <lineage>
        <taxon>Bacteria</taxon>
        <taxon>Pseudomonadati</taxon>
        <taxon>Pseudomonadota</taxon>
        <taxon>Alphaproteobacteria</taxon>
        <taxon>Sphingomonadales</taxon>
        <taxon>Sphingomonadaceae</taxon>
        <taxon>Sphingobium</taxon>
    </lineage>
</organism>
<dbReference type="Proteomes" id="UP000326364">
    <property type="component" value="Unassembled WGS sequence"/>
</dbReference>